<dbReference type="OrthoDB" id="517157at2"/>
<dbReference type="AlphaFoldDB" id="A0A1Z4GKM6"/>
<sequence length="162" mass="17733">MFQVWQNRLLKLFFVVILTITLIFPGNTALAAKSTSIIPEQMVIVNQNFMQKPIVIALLGLSQMRVTSIKNSSTQPGQVIVVLQGTSVKKTSILSLAPGEELPLNLDTCFTTTTTVQFADAVTKLQTQQTLSALNFATVSSNTMDFKGYKVNYQVSPQTCPS</sequence>
<dbReference type="Proteomes" id="UP000218287">
    <property type="component" value="Chromosome"/>
</dbReference>
<accession>A0A1Z4GKM6</accession>
<protein>
    <submittedName>
        <fullName evidence="1">Uncharacterized protein</fullName>
    </submittedName>
</protein>
<name>A0A1Z4GKM6_9CYAN</name>
<organism evidence="1 2">
    <name type="scientific">Anabaenopsis circularis NIES-21</name>
    <dbReference type="NCBI Taxonomy" id="1085406"/>
    <lineage>
        <taxon>Bacteria</taxon>
        <taxon>Bacillati</taxon>
        <taxon>Cyanobacteriota</taxon>
        <taxon>Cyanophyceae</taxon>
        <taxon>Nostocales</taxon>
        <taxon>Nodulariaceae</taxon>
        <taxon>Anabaenopsis</taxon>
    </lineage>
</organism>
<keyword evidence="2" id="KW-1185">Reference proteome</keyword>
<evidence type="ECO:0000313" key="1">
    <source>
        <dbReference type="EMBL" id="BAY17918.1"/>
    </source>
</evidence>
<gene>
    <name evidence="1" type="ORF">NIES21_37600</name>
</gene>
<reference evidence="1 2" key="1">
    <citation type="submission" date="2017-06" db="EMBL/GenBank/DDBJ databases">
        <title>Genome sequencing of cyanobaciteial culture collection at National Institute for Environmental Studies (NIES).</title>
        <authorList>
            <person name="Hirose Y."/>
            <person name="Shimura Y."/>
            <person name="Fujisawa T."/>
            <person name="Nakamura Y."/>
            <person name="Kawachi M."/>
        </authorList>
    </citation>
    <scope>NUCLEOTIDE SEQUENCE [LARGE SCALE GENOMIC DNA]</scope>
    <source>
        <strain evidence="1 2">NIES-21</strain>
    </source>
</reference>
<evidence type="ECO:0000313" key="2">
    <source>
        <dbReference type="Proteomes" id="UP000218287"/>
    </source>
</evidence>
<proteinExistence type="predicted"/>
<dbReference type="EMBL" id="AP018174">
    <property type="protein sequence ID" value="BAY17918.1"/>
    <property type="molecule type" value="Genomic_DNA"/>
</dbReference>